<dbReference type="Proteomes" id="UP000580250">
    <property type="component" value="Unassembled WGS sequence"/>
</dbReference>
<dbReference type="EMBL" id="CAJEWN010003543">
    <property type="protein sequence ID" value="CAD2207949.1"/>
    <property type="molecule type" value="Genomic_DNA"/>
</dbReference>
<gene>
    <name evidence="1" type="ORF">MENT_LOCUS61933</name>
</gene>
<accession>A0A6V7Y8B6</accession>
<protein>
    <submittedName>
        <fullName evidence="1">Uncharacterized protein</fullName>
    </submittedName>
</protein>
<proteinExistence type="predicted"/>
<dbReference type="AlphaFoldDB" id="A0A6V7Y8B6"/>
<organism evidence="1 2">
    <name type="scientific">Meloidogyne enterolobii</name>
    <name type="common">Root-knot nematode worm</name>
    <name type="synonym">Meloidogyne mayaguensis</name>
    <dbReference type="NCBI Taxonomy" id="390850"/>
    <lineage>
        <taxon>Eukaryota</taxon>
        <taxon>Metazoa</taxon>
        <taxon>Ecdysozoa</taxon>
        <taxon>Nematoda</taxon>
        <taxon>Chromadorea</taxon>
        <taxon>Rhabditida</taxon>
        <taxon>Tylenchina</taxon>
        <taxon>Tylenchomorpha</taxon>
        <taxon>Tylenchoidea</taxon>
        <taxon>Meloidogynidae</taxon>
        <taxon>Meloidogyninae</taxon>
        <taxon>Meloidogyne</taxon>
    </lineage>
</organism>
<reference evidence="1 2" key="1">
    <citation type="submission" date="2020-08" db="EMBL/GenBank/DDBJ databases">
        <authorList>
            <person name="Koutsovoulos G."/>
            <person name="Danchin GJ E."/>
        </authorList>
    </citation>
    <scope>NUCLEOTIDE SEQUENCE [LARGE SCALE GENOMIC DNA]</scope>
</reference>
<name>A0A6V7Y8B6_MELEN</name>
<evidence type="ECO:0000313" key="2">
    <source>
        <dbReference type="Proteomes" id="UP000580250"/>
    </source>
</evidence>
<sequence length="49" mass="5280">MCWGLLIEKDCGVVSSRIGLFWSFREGVDSIGWGFEILSVSGSGLLKGS</sequence>
<comment type="caution">
    <text evidence="1">The sequence shown here is derived from an EMBL/GenBank/DDBJ whole genome shotgun (WGS) entry which is preliminary data.</text>
</comment>
<evidence type="ECO:0000313" key="1">
    <source>
        <dbReference type="EMBL" id="CAD2207949.1"/>
    </source>
</evidence>